<dbReference type="SMART" id="SM00409">
    <property type="entry name" value="IG"/>
    <property type="match status" value="2"/>
</dbReference>
<reference evidence="7 8" key="1">
    <citation type="submission" date="2024-09" db="EMBL/GenBank/DDBJ databases">
        <title>A chromosome-level genome assembly of Gray's grenadier anchovy, Coilia grayii.</title>
        <authorList>
            <person name="Fu Z."/>
        </authorList>
    </citation>
    <scope>NUCLEOTIDE SEQUENCE [LARGE SCALE GENOMIC DNA]</scope>
    <source>
        <strain evidence="7">G4</strain>
        <tissue evidence="7">Muscle</tissue>
    </source>
</reference>
<evidence type="ECO:0000256" key="2">
    <source>
        <dbReference type="ARBA" id="ARBA00022692"/>
    </source>
</evidence>
<comment type="subcellular location">
    <subcellularLocation>
        <location evidence="1">Membrane</location>
    </subcellularLocation>
</comment>
<dbReference type="InterPro" id="IPR036179">
    <property type="entry name" value="Ig-like_dom_sf"/>
</dbReference>
<feature type="compositionally biased region" description="Low complexity" evidence="4">
    <location>
        <begin position="215"/>
        <end position="225"/>
    </location>
</feature>
<feature type="region of interest" description="Disordered" evidence="4">
    <location>
        <begin position="215"/>
        <end position="239"/>
    </location>
</feature>
<dbReference type="PANTHER" id="PTHR11860">
    <property type="entry name" value="POLYMERIC-IMMUNOGLOBULIN RECEPTOR"/>
    <property type="match status" value="1"/>
</dbReference>
<feature type="chain" id="PRO_5044763022" description="Immunoglobulin domain-containing protein" evidence="5">
    <location>
        <begin position="18"/>
        <end position="239"/>
    </location>
</feature>
<organism evidence="7 8">
    <name type="scientific">Coilia grayii</name>
    <name type="common">Gray's grenadier anchovy</name>
    <dbReference type="NCBI Taxonomy" id="363190"/>
    <lineage>
        <taxon>Eukaryota</taxon>
        <taxon>Metazoa</taxon>
        <taxon>Chordata</taxon>
        <taxon>Craniata</taxon>
        <taxon>Vertebrata</taxon>
        <taxon>Euteleostomi</taxon>
        <taxon>Actinopterygii</taxon>
        <taxon>Neopterygii</taxon>
        <taxon>Teleostei</taxon>
        <taxon>Clupei</taxon>
        <taxon>Clupeiformes</taxon>
        <taxon>Clupeoidei</taxon>
        <taxon>Engraulidae</taxon>
        <taxon>Coilinae</taxon>
        <taxon>Coilia</taxon>
    </lineage>
</organism>
<dbReference type="Proteomes" id="UP001591681">
    <property type="component" value="Unassembled WGS sequence"/>
</dbReference>
<evidence type="ECO:0000256" key="1">
    <source>
        <dbReference type="ARBA" id="ARBA00004370"/>
    </source>
</evidence>
<keyword evidence="2" id="KW-0812">Transmembrane</keyword>
<keyword evidence="3" id="KW-0472">Membrane</keyword>
<protein>
    <recommendedName>
        <fullName evidence="6">Immunoglobulin domain-containing protein</fullName>
    </recommendedName>
</protein>
<feature type="compositionally biased region" description="Polar residues" evidence="4">
    <location>
        <begin position="226"/>
        <end position="239"/>
    </location>
</feature>
<name>A0ABD1JI86_9TELE</name>
<keyword evidence="5" id="KW-0732">Signal</keyword>
<gene>
    <name evidence="7" type="ORF">ACEWY4_019048</name>
</gene>
<feature type="domain" description="Immunoglobulin" evidence="6">
    <location>
        <begin position="121"/>
        <end position="212"/>
    </location>
</feature>
<dbReference type="AlphaFoldDB" id="A0ABD1JI86"/>
<sequence length="239" mass="26862">MNYILLVLLTGFQGIDSITSVKWVEVGVGQTLTIPCHYDARYSSCNEVFARFLWNYWRTIVDSTSYSLFLMSDDPTQRLFTVTMKNMKQTDTGWYRCGCEGSVYHGVYISVTDSPRLYVGSQYVTGHVGGSVDIYCNYNRVYGEKKWCRIDGHCAGGNYNYISGLSVEMSGSDSYVRIGVLNVTLRHLQESNTGWYYCSVGDLQVSVHITVTQNTTTQETSTMPTGNTPTPKTINTGRH</sequence>
<dbReference type="PANTHER" id="PTHR11860:SF87">
    <property type="entry name" value="CMRF35-LIKE MOLECULE 8"/>
    <property type="match status" value="1"/>
</dbReference>
<evidence type="ECO:0000256" key="5">
    <source>
        <dbReference type="SAM" id="SignalP"/>
    </source>
</evidence>
<evidence type="ECO:0000256" key="3">
    <source>
        <dbReference type="ARBA" id="ARBA00023136"/>
    </source>
</evidence>
<evidence type="ECO:0000313" key="7">
    <source>
        <dbReference type="EMBL" id="KAL2085728.1"/>
    </source>
</evidence>
<comment type="caution">
    <text evidence="7">The sequence shown here is derived from an EMBL/GenBank/DDBJ whole genome shotgun (WGS) entry which is preliminary data.</text>
</comment>
<dbReference type="InterPro" id="IPR003599">
    <property type="entry name" value="Ig_sub"/>
</dbReference>
<dbReference type="InterPro" id="IPR050671">
    <property type="entry name" value="CD300_family_receptors"/>
</dbReference>
<keyword evidence="8" id="KW-1185">Reference proteome</keyword>
<feature type="signal peptide" evidence="5">
    <location>
        <begin position="1"/>
        <end position="17"/>
    </location>
</feature>
<dbReference type="GO" id="GO:0016020">
    <property type="term" value="C:membrane"/>
    <property type="evidence" value="ECO:0007669"/>
    <property type="project" value="UniProtKB-SubCell"/>
</dbReference>
<dbReference type="InterPro" id="IPR013783">
    <property type="entry name" value="Ig-like_fold"/>
</dbReference>
<dbReference type="Gene3D" id="2.60.40.10">
    <property type="entry name" value="Immunoglobulins"/>
    <property type="match status" value="2"/>
</dbReference>
<dbReference type="EMBL" id="JBHFQA010000016">
    <property type="protein sequence ID" value="KAL2085728.1"/>
    <property type="molecule type" value="Genomic_DNA"/>
</dbReference>
<accession>A0ABD1JI86</accession>
<proteinExistence type="predicted"/>
<feature type="domain" description="Immunoglobulin" evidence="6">
    <location>
        <begin position="21"/>
        <end position="112"/>
    </location>
</feature>
<evidence type="ECO:0000256" key="4">
    <source>
        <dbReference type="SAM" id="MobiDB-lite"/>
    </source>
</evidence>
<evidence type="ECO:0000313" key="8">
    <source>
        <dbReference type="Proteomes" id="UP001591681"/>
    </source>
</evidence>
<dbReference type="SUPFAM" id="SSF48726">
    <property type="entry name" value="Immunoglobulin"/>
    <property type="match status" value="2"/>
</dbReference>
<evidence type="ECO:0000259" key="6">
    <source>
        <dbReference type="SMART" id="SM00409"/>
    </source>
</evidence>